<feature type="transmembrane region" description="Helical" evidence="1">
    <location>
        <begin position="28"/>
        <end position="45"/>
    </location>
</feature>
<keyword evidence="1" id="KW-0472">Membrane</keyword>
<feature type="transmembrane region" description="Helical" evidence="1">
    <location>
        <begin position="186"/>
        <end position="204"/>
    </location>
</feature>
<keyword evidence="1" id="KW-1133">Transmembrane helix</keyword>
<reference evidence="2 3" key="1">
    <citation type="submission" date="2018-03" db="EMBL/GenBank/DDBJ databases">
        <title>Genomic Encyclopedia of Archaeal and Bacterial Type Strains, Phase II (KMG-II): from individual species to whole genera.</title>
        <authorList>
            <person name="Goeker M."/>
        </authorList>
    </citation>
    <scope>NUCLEOTIDE SEQUENCE [LARGE SCALE GENOMIC DNA]</scope>
    <source>
        <strain evidence="2 3">DSM 101533</strain>
    </source>
</reference>
<dbReference type="Proteomes" id="UP000238007">
    <property type="component" value="Unassembled WGS sequence"/>
</dbReference>
<dbReference type="EMBL" id="PVTP01000001">
    <property type="protein sequence ID" value="PRY80173.1"/>
    <property type="molecule type" value="Genomic_DNA"/>
</dbReference>
<sequence>MSIWAMSTLQLPPPIDIPRMATNWSTQYVLIVVGMWWSMMIAMMLPGAMIHVHSRRFPAGPSTRFFFQYALIWLVFSFAATGLQFALEQLGLFHGMKMWSINGNLSVVFLTAAGVYQFLPMKRTALAKCSSNGNDVSEAMSGWYFGTHCLMASAPLMLLLYVGGAMNIFWIFGLSVVVTIEKWRPRAPAFSNFFGVTCFLMAAYI</sequence>
<feature type="transmembrane region" description="Helical" evidence="1">
    <location>
        <begin position="99"/>
        <end position="119"/>
    </location>
</feature>
<dbReference type="RefSeq" id="WP_207766456.1">
    <property type="nucleotide sequence ID" value="NZ_PVTP01000001.1"/>
</dbReference>
<evidence type="ECO:0000313" key="3">
    <source>
        <dbReference type="Proteomes" id="UP000238007"/>
    </source>
</evidence>
<name>A0A2T0W430_9RHOB</name>
<accession>A0A2T0W430</accession>
<protein>
    <submittedName>
        <fullName evidence="2">Putative metal-binding integral membrane protein DUF2182</fullName>
    </submittedName>
</protein>
<proteinExistence type="predicted"/>
<dbReference type="InterPro" id="IPR018688">
    <property type="entry name" value="PpoB2-like"/>
</dbReference>
<feature type="transmembrane region" description="Helical" evidence="1">
    <location>
        <begin position="158"/>
        <end position="180"/>
    </location>
</feature>
<organism evidence="2 3">
    <name type="scientific">Yoonia maritima</name>
    <dbReference type="NCBI Taxonomy" id="1435347"/>
    <lineage>
        <taxon>Bacteria</taxon>
        <taxon>Pseudomonadati</taxon>
        <taxon>Pseudomonadota</taxon>
        <taxon>Alphaproteobacteria</taxon>
        <taxon>Rhodobacterales</taxon>
        <taxon>Paracoccaceae</taxon>
        <taxon>Yoonia</taxon>
    </lineage>
</organism>
<gene>
    <name evidence="2" type="ORF">CLV80_10123</name>
</gene>
<evidence type="ECO:0000256" key="1">
    <source>
        <dbReference type="SAM" id="Phobius"/>
    </source>
</evidence>
<evidence type="ECO:0000313" key="2">
    <source>
        <dbReference type="EMBL" id="PRY80173.1"/>
    </source>
</evidence>
<keyword evidence="3" id="KW-1185">Reference proteome</keyword>
<dbReference type="AlphaFoldDB" id="A0A2T0W430"/>
<feature type="transmembrane region" description="Helical" evidence="1">
    <location>
        <begin position="66"/>
        <end position="87"/>
    </location>
</feature>
<keyword evidence="1" id="KW-0812">Transmembrane</keyword>
<comment type="caution">
    <text evidence="2">The sequence shown here is derived from an EMBL/GenBank/DDBJ whole genome shotgun (WGS) entry which is preliminary data.</text>
</comment>
<dbReference type="Pfam" id="PF09948">
    <property type="entry name" value="PpoB2"/>
    <property type="match status" value="1"/>
</dbReference>